<dbReference type="InterPro" id="IPR011029">
    <property type="entry name" value="DEATH-like_dom_sf"/>
</dbReference>
<dbReference type="Pfam" id="PF20694">
    <property type="entry name" value="TRADD-like_N"/>
    <property type="match status" value="1"/>
</dbReference>
<proteinExistence type="predicted"/>
<sequence>MADTKSTSKSRNFSTRYESALLKICDRVGSHLTQKDIHLVTVLSGTGLDDSLKRKIKNGKDLLLALSKTGYCDESNFSSIIDLLKIIKRHDLIHMVQIRQKTKVTLDPVEEYLKNISQVPQNVESLDDYSQSNRTLRLSDRSKAYEPGSSSASNDRLSFPNSEPPPSKKLKRCHNITKKSYTNKEVDSGNSEIVTLRKKHTCDVRLRVRAEYCNYQSVLQGNVSSLKADPIERQLECFSQASAILRARDLGYIVCDIKFSEITYLDAFWRDYLNGSLLEALKGVFITESLKQAVGNEAIKLLVNVEESDYEKGRALLMKNLHGLD</sequence>
<evidence type="ECO:0000313" key="10">
    <source>
        <dbReference type="Proteomes" id="UP001054837"/>
    </source>
</evidence>
<evidence type="ECO:0000313" key="9">
    <source>
        <dbReference type="EMBL" id="GIY18166.1"/>
    </source>
</evidence>
<feature type="region of interest" description="Disordered" evidence="7">
    <location>
        <begin position="137"/>
        <end position="171"/>
    </location>
</feature>
<keyword evidence="2" id="KW-0053">Apoptosis</keyword>
<dbReference type="SUPFAM" id="SSF47986">
    <property type="entry name" value="DEATH domain"/>
    <property type="match status" value="1"/>
</dbReference>
<gene>
    <name evidence="9" type="primary">DEDD</name>
    <name evidence="9" type="ORF">CDAR_40111</name>
</gene>
<keyword evidence="4" id="KW-0238">DNA-binding</keyword>
<evidence type="ECO:0000256" key="7">
    <source>
        <dbReference type="SAM" id="MobiDB-lite"/>
    </source>
</evidence>
<dbReference type="PANTHER" id="PTHR15205">
    <property type="entry name" value="DEATH EFFECTOR DOMAIN-CONTAINING PROTEIN"/>
    <property type="match status" value="1"/>
</dbReference>
<evidence type="ECO:0000259" key="8">
    <source>
        <dbReference type="PROSITE" id="PS50168"/>
    </source>
</evidence>
<evidence type="ECO:0000256" key="1">
    <source>
        <dbReference type="ARBA" id="ARBA00004604"/>
    </source>
</evidence>
<feature type="compositionally biased region" description="Polar residues" evidence="7">
    <location>
        <begin position="148"/>
        <end position="161"/>
    </location>
</feature>
<evidence type="ECO:0000256" key="2">
    <source>
        <dbReference type="ARBA" id="ARBA00022703"/>
    </source>
</evidence>
<keyword evidence="5" id="KW-0804">Transcription</keyword>
<keyword evidence="10" id="KW-1185">Reference proteome</keyword>
<dbReference type="GO" id="GO:0003677">
    <property type="term" value="F:DNA binding"/>
    <property type="evidence" value="ECO:0007669"/>
    <property type="project" value="UniProtKB-KW"/>
</dbReference>
<dbReference type="SMART" id="SM00031">
    <property type="entry name" value="DED"/>
    <property type="match status" value="1"/>
</dbReference>
<dbReference type="InterPro" id="IPR038856">
    <property type="entry name" value="DEDD/DEDD2"/>
</dbReference>
<dbReference type="InterPro" id="IPR049341">
    <property type="entry name" value="TRADD-like_N"/>
</dbReference>
<dbReference type="Proteomes" id="UP001054837">
    <property type="component" value="Unassembled WGS sequence"/>
</dbReference>
<dbReference type="PANTHER" id="PTHR15205:SF0">
    <property type="entry name" value="DED DOMAIN-CONTAINING PROTEIN"/>
    <property type="match status" value="1"/>
</dbReference>
<dbReference type="InterPro" id="IPR001875">
    <property type="entry name" value="DED_dom"/>
</dbReference>
<dbReference type="EMBL" id="BPLQ01005872">
    <property type="protein sequence ID" value="GIY18166.1"/>
    <property type="molecule type" value="Genomic_DNA"/>
</dbReference>
<evidence type="ECO:0000256" key="5">
    <source>
        <dbReference type="ARBA" id="ARBA00023163"/>
    </source>
</evidence>
<comment type="subcellular location">
    <subcellularLocation>
        <location evidence="1">Nucleus</location>
        <location evidence="1">Nucleolus</location>
    </subcellularLocation>
</comment>
<dbReference type="GO" id="GO:0008625">
    <property type="term" value="P:extrinsic apoptotic signaling pathway via death domain receptors"/>
    <property type="evidence" value="ECO:0007669"/>
    <property type="project" value="TreeGrafter"/>
</dbReference>
<organism evidence="9 10">
    <name type="scientific">Caerostris darwini</name>
    <dbReference type="NCBI Taxonomy" id="1538125"/>
    <lineage>
        <taxon>Eukaryota</taxon>
        <taxon>Metazoa</taxon>
        <taxon>Ecdysozoa</taxon>
        <taxon>Arthropoda</taxon>
        <taxon>Chelicerata</taxon>
        <taxon>Arachnida</taxon>
        <taxon>Araneae</taxon>
        <taxon>Araneomorphae</taxon>
        <taxon>Entelegynae</taxon>
        <taxon>Araneoidea</taxon>
        <taxon>Araneidae</taxon>
        <taxon>Caerostris</taxon>
    </lineage>
</organism>
<dbReference type="GO" id="GO:0005730">
    <property type="term" value="C:nucleolus"/>
    <property type="evidence" value="ECO:0007669"/>
    <property type="project" value="UniProtKB-SubCell"/>
</dbReference>
<comment type="caution">
    <text evidence="9">The sequence shown here is derived from an EMBL/GenBank/DDBJ whole genome shotgun (WGS) entry which is preliminary data.</text>
</comment>
<feature type="domain" description="DED" evidence="8">
    <location>
        <begin position="28"/>
        <end position="98"/>
    </location>
</feature>
<dbReference type="PROSITE" id="PS50168">
    <property type="entry name" value="DED"/>
    <property type="match status" value="1"/>
</dbReference>
<dbReference type="Gene3D" id="1.10.533.10">
    <property type="entry name" value="Death Domain, Fas"/>
    <property type="match status" value="1"/>
</dbReference>
<protein>
    <submittedName>
        <fullName evidence="9">Death effector domain-containing protein</fullName>
    </submittedName>
</protein>
<reference evidence="9 10" key="1">
    <citation type="submission" date="2021-06" db="EMBL/GenBank/DDBJ databases">
        <title>Caerostris darwini draft genome.</title>
        <authorList>
            <person name="Kono N."/>
            <person name="Arakawa K."/>
        </authorList>
    </citation>
    <scope>NUCLEOTIDE SEQUENCE [LARGE SCALE GENOMIC DNA]</scope>
</reference>
<keyword evidence="3" id="KW-0805">Transcription regulation</keyword>
<keyword evidence="6" id="KW-0539">Nucleus</keyword>
<evidence type="ECO:0000256" key="4">
    <source>
        <dbReference type="ARBA" id="ARBA00023125"/>
    </source>
</evidence>
<name>A0AAV4RAY4_9ARAC</name>
<evidence type="ECO:0000256" key="6">
    <source>
        <dbReference type="ARBA" id="ARBA00023242"/>
    </source>
</evidence>
<accession>A0AAV4RAY4</accession>
<dbReference type="AlphaFoldDB" id="A0AAV4RAY4"/>
<dbReference type="GO" id="GO:0042981">
    <property type="term" value="P:regulation of apoptotic process"/>
    <property type="evidence" value="ECO:0007669"/>
    <property type="project" value="InterPro"/>
</dbReference>
<evidence type="ECO:0000256" key="3">
    <source>
        <dbReference type="ARBA" id="ARBA00023015"/>
    </source>
</evidence>